<dbReference type="EMBL" id="BAABIS010000001">
    <property type="protein sequence ID" value="GAA4847635.1"/>
    <property type="molecule type" value="Genomic_DNA"/>
</dbReference>
<feature type="region of interest" description="Disordered" evidence="1">
    <location>
        <begin position="43"/>
        <end position="184"/>
    </location>
</feature>
<organism evidence="2 3">
    <name type="scientific">Kitasatospora terrestris</name>
    <dbReference type="NCBI Taxonomy" id="258051"/>
    <lineage>
        <taxon>Bacteria</taxon>
        <taxon>Bacillati</taxon>
        <taxon>Actinomycetota</taxon>
        <taxon>Actinomycetes</taxon>
        <taxon>Kitasatosporales</taxon>
        <taxon>Streptomycetaceae</taxon>
        <taxon>Kitasatospora</taxon>
    </lineage>
</organism>
<feature type="compositionally biased region" description="Basic and acidic residues" evidence="1">
    <location>
        <begin position="142"/>
        <end position="152"/>
    </location>
</feature>
<evidence type="ECO:0000256" key="1">
    <source>
        <dbReference type="SAM" id="MobiDB-lite"/>
    </source>
</evidence>
<proteinExistence type="predicted"/>
<sequence length="184" mass="19505">MPQDTSTSSRSAGYPEPPSLQRCLVYSVRFAGLSGTAIVVPSIAQTSSPPPPCPGGADSGGRAAQQVEQPAQRLGANPLAGLSQGAAGRVRDRQTVQAGRQPLPHLPPAPPREQGPGQQRVHHHSRRQVPDPGLHSAGLRQRLVDHLERHDPGQLAEMAGRERPCGNHNLARDDRLSPNPPGCD</sequence>
<keyword evidence="3" id="KW-1185">Reference proteome</keyword>
<name>A0ABP9DJ45_9ACTN</name>
<evidence type="ECO:0000313" key="3">
    <source>
        <dbReference type="Proteomes" id="UP001501752"/>
    </source>
</evidence>
<feature type="compositionally biased region" description="Basic and acidic residues" evidence="1">
    <location>
        <begin position="159"/>
        <end position="176"/>
    </location>
</feature>
<gene>
    <name evidence="2" type="ORF">GCM10023235_25530</name>
</gene>
<reference evidence="3" key="1">
    <citation type="journal article" date="2019" name="Int. J. Syst. Evol. Microbiol.">
        <title>The Global Catalogue of Microorganisms (GCM) 10K type strain sequencing project: providing services to taxonomists for standard genome sequencing and annotation.</title>
        <authorList>
            <consortium name="The Broad Institute Genomics Platform"/>
            <consortium name="The Broad Institute Genome Sequencing Center for Infectious Disease"/>
            <person name="Wu L."/>
            <person name="Ma J."/>
        </authorList>
    </citation>
    <scope>NUCLEOTIDE SEQUENCE [LARGE SCALE GENOMIC DNA]</scope>
    <source>
        <strain evidence="3">JCM 13006</strain>
    </source>
</reference>
<accession>A0ABP9DJ45</accession>
<dbReference type="Proteomes" id="UP001501752">
    <property type="component" value="Unassembled WGS sequence"/>
</dbReference>
<protein>
    <submittedName>
        <fullName evidence="2">Uncharacterized protein</fullName>
    </submittedName>
</protein>
<feature type="compositionally biased region" description="Pro residues" evidence="1">
    <location>
        <begin position="104"/>
        <end position="113"/>
    </location>
</feature>
<evidence type="ECO:0000313" key="2">
    <source>
        <dbReference type="EMBL" id="GAA4847635.1"/>
    </source>
</evidence>
<comment type="caution">
    <text evidence="2">The sequence shown here is derived from an EMBL/GenBank/DDBJ whole genome shotgun (WGS) entry which is preliminary data.</text>
</comment>